<keyword evidence="6 7" id="KW-0456">Lyase</keyword>
<feature type="binding site" evidence="7">
    <location>
        <position position="8"/>
    </location>
    <ligand>
        <name>a divalent metal cation</name>
        <dbReference type="ChEBI" id="CHEBI:60240"/>
    </ligand>
</feature>
<evidence type="ECO:0000256" key="1">
    <source>
        <dbReference type="ARBA" id="ARBA00000200"/>
    </source>
</evidence>
<dbReference type="InterPro" id="IPR036571">
    <property type="entry name" value="MECDP_synthase_sf"/>
</dbReference>
<proteinExistence type="inferred from homology"/>
<evidence type="ECO:0000256" key="6">
    <source>
        <dbReference type="ARBA" id="ARBA00023239"/>
    </source>
</evidence>
<feature type="binding site" evidence="7">
    <location>
        <position position="142"/>
    </location>
    <ligand>
        <name>4-CDP-2-C-methyl-D-erythritol 2-phosphate</name>
        <dbReference type="ChEBI" id="CHEBI:57919"/>
    </ligand>
</feature>
<dbReference type="InterPro" id="IPR020555">
    <property type="entry name" value="MECDP_synthase_CS"/>
</dbReference>
<dbReference type="Pfam" id="PF02542">
    <property type="entry name" value="YgbB"/>
    <property type="match status" value="1"/>
</dbReference>
<comment type="caution">
    <text evidence="7">Lacks conserved residue(s) required for the propagation of feature annotation.</text>
</comment>
<comment type="similarity">
    <text evidence="7 8">Belongs to the IspF family.</text>
</comment>
<evidence type="ECO:0000313" key="11">
    <source>
        <dbReference type="Proteomes" id="UP001481872"/>
    </source>
</evidence>
<evidence type="ECO:0000256" key="7">
    <source>
        <dbReference type="HAMAP-Rule" id="MF_00107"/>
    </source>
</evidence>
<feature type="site" description="Transition state stabilizer" evidence="7">
    <location>
        <position position="133"/>
    </location>
</feature>
<evidence type="ECO:0000313" key="10">
    <source>
        <dbReference type="EMBL" id="MEQ3353585.1"/>
    </source>
</evidence>
<evidence type="ECO:0000256" key="4">
    <source>
        <dbReference type="ARBA" id="ARBA00022723"/>
    </source>
</evidence>
<dbReference type="RefSeq" id="WP_148473796.1">
    <property type="nucleotide sequence ID" value="NZ_JAOQJD010000011.1"/>
</dbReference>
<dbReference type="PROSITE" id="PS01350">
    <property type="entry name" value="ISPF"/>
    <property type="match status" value="1"/>
</dbReference>
<dbReference type="HAMAP" id="MF_00107">
    <property type="entry name" value="IspF"/>
    <property type="match status" value="1"/>
</dbReference>
<organism evidence="10 11">
    <name type="scientific">Aedoeadaptatus acetigenes</name>
    <dbReference type="NCBI Taxonomy" id="2981723"/>
    <lineage>
        <taxon>Bacteria</taxon>
        <taxon>Bacillati</taxon>
        <taxon>Bacillota</taxon>
        <taxon>Tissierellia</taxon>
        <taxon>Tissierellales</taxon>
        <taxon>Peptoniphilaceae</taxon>
        <taxon>Aedoeadaptatus</taxon>
    </lineage>
</organism>
<feature type="site" description="Transition state stabilizer" evidence="7">
    <location>
        <position position="34"/>
    </location>
</feature>
<feature type="binding site" evidence="7">
    <location>
        <position position="10"/>
    </location>
    <ligand>
        <name>a divalent metal cation</name>
        <dbReference type="ChEBI" id="CHEBI:60240"/>
    </ligand>
</feature>
<dbReference type="EC" id="4.6.1.12" evidence="3 7"/>
<dbReference type="EMBL" id="JBBNPS010000009">
    <property type="protein sequence ID" value="MEQ3353585.1"/>
    <property type="molecule type" value="Genomic_DNA"/>
</dbReference>
<comment type="pathway">
    <text evidence="2 7">Isoprenoid biosynthesis; isopentenyl diphosphate biosynthesis via DXP pathway; isopentenyl diphosphate from 1-deoxy-D-xylulose 5-phosphate: step 4/6.</text>
</comment>
<evidence type="ECO:0000256" key="3">
    <source>
        <dbReference type="ARBA" id="ARBA00012579"/>
    </source>
</evidence>
<comment type="subunit">
    <text evidence="7">Homotrimer.</text>
</comment>
<dbReference type="SUPFAM" id="SSF69765">
    <property type="entry name" value="IpsF-like"/>
    <property type="match status" value="1"/>
</dbReference>
<comment type="function">
    <text evidence="7">Involved in the biosynthesis of isopentenyl diphosphate (IPP) and dimethylallyl diphosphate (DMAPP), two major building blocks of isoprenoid compounds. Catalyzes the conversion of 4-diphosphocytidyl-2-C-methyl-D-erythritol 2-phosphate (CDP-ME2P) to 2-C-methyl-D-erythritol 2,4-cyclodiphosphate (ME-CPP) with a corresponding release of cytidine 5-monophosphate (CMP).</text>
</comment>
<feature type="domain" description="2-C-methyl-D-erythritol 2,4-cyclodiphosphate synthase" evidence="9">
    <location>
        <begin position="1"/>
        <end position="154"/>
    </location>
</feature>
<feature type="binding site" evidence="7">
    <location>
        <begin position="34"/>
        <end position="35"/>
    </location>
    <ligand>
        <name>4-CDP-2-C-methyl-D-erythritol 2-phosphate</name>
        <dbReference type="ChEBI" id="CHEBI:57919"/>
    </ligand>
</feature>
<dbReference type="PANTHER" id="PTHR43181:SF1">
    <property type="entry name" value="2-C-METHYL-D-ERYTHRITOL 2,4-CYCLODIPHOSPHATE SYNTHASE, CHLOROPLASTIC"/>
    <property type="match status" value="1"/>
</dbReference>
<evidence type="ECO:0000256" key="5">
    <source>
        <dbReference type="ARBA" id="ARBA00023229"/>
    </source>
</evidence>
<feature type="binding site" evidence="7">
    <location>
        <begin position="61"/>
        <end position="65"/>
    </location>
    <ligand>
        <name>4-CDP-2-C-methyl-D-erythritol 2-phosphate</name>
        <dbReference type="ChEBI" id="CHEBI:57919"/>
    </ligand>
</feature>
<dbReference type="GO" id="GO:0008685">
    <property type="term" value="F:2-C-methyl-D-erythritol 2,4-cyclodiphosphate synthase activity"/>
    <property type="evidence" value="ECO:0007669"/>
    <property type="project" value="UniProtKB-EC"/>
</dbReference>
<dbReference type="PANTHER" id="PTHR43181">
    <property type="entry name" value="2-C-METHYL-D-ERYTHRITOL 2,4-CYCLODIPHOSPHATE SYNTHASE, CHLOROPLASTIC"/>
    <property type="match status" value="1"/>
</dbReference>
<name>A0ABV1J5W4_9FIRM</name>
<dbReference type="Proteomes" id="UP001481872">
    <property type="component" value="Unassembled WGS sequence"/>
</dbReference>
<evidence type="ECO:0000259" key="9">
    <source>
        <dbReference type="Pfam" id="PF02542"/>
    </source>
</evidence>
<comment type="catalytic activity">
    <reaction evidence="1 7 8">
        <text>4-CDP-2-C-methyl-D-erythritol 2-phosphate = 2-C-methyl-D-erythritol 2,4-cyclic diphosphate + CMP</text>
        <dbReference type="Rhea" id="RHEA:23864"/>
        <dbReference type="ChEBI" id="CHEBI:57919"/>
        <dbReference type="ChEBI" id="CHEBI:58483"/>
        <dbReference type="ChEBI" id="CHEBI:60377"/>
        <dbReference type="EC" id="4.6.1.12"/>
    </reaction>
</comment>
<feature type="binding site" evidence="7">
    <location>
        <begin position="8"/>
        <end position="10"/>
    </location>
    <ligand>
        <name>4-CDP-2-C-methyl-D-erythritol 2-phosphate</name>
        <dbReference type="ChEBI" id="CHEBI:57919"/>
    </ligand>
</feature>
<dbReference type="InterPro" id="IPR003526">
    <property type="entry name" value="MECDP_synthase"/>
</dbReference>
<dbReference type="Gene3D" id="3.30.1330.50">
    <property type="entry name" value="2-C-methyl-D-erythritol 2,4-cyclodiphosphate synthase"/>
    <property type="match status" value="1"/>
</dbReference>
<evidence type="ECO:0000256" key="2">
    <source>
        <dbReference type="ARBA" id="ARBA00004709"/>
    </source>
</evidence>
<protein>
    <recommendedName>
        <fullName evidence="3 7">2-C-methyl-D-erythritol 2,4-cyclodiphosphate synthase</fullName>
        <shortName evidence="7">MECDP-synthase</shortName>
        <shortName evidence="7">MECPP-synthase</shortName>
        <shortName evidence="7">MECPS</shortName>
        <ecNumber evidence="3 7">4.6.1.12</ecNumber>
    </recommendedName>
</protein>
<feature type="binding site" evidence="7">
    <location>
        <position position="42"/>
    </location>
    <ligand>
        <name>a divalent metal cation</name>
        <dbReference type="ChEBI" id="CHEBI:60240"/>
    </ligand>
</feature>
<comment type="cofactor">
    <cofactor evidence="7">
        <name>a divalent metal cation</name>
        <dbReference type="ChEBI" id="CHEBI:60240"/>
    </cofactor>
    <text evidence="7">Binds 1 divalent metal cation per subunit.</text>
</comment>
<sequence>MRIGIGYDVHQLVEGRKLILGGVEVPYERGLLGHSDADVLIHAIEDAILGALALGDIGKLFPDTDPAYKDASSMGMFKKVMAIVKDEGYAVGNIDATVIAQKPKLAPYIPAMRENIAAVCEKDVSAISVKATTSEKMGYEGRGEGMTAMAVVLLEPTEKKGR</sequence>
<reference evidence="10 11" key="1">
    <citation type="submission" date="2024-04" db="EMBL/GenBank/DDBJ databases">
        <title>Human intestinal bacterial collection.</title>
        <authorList>
            <person name="Pauvert C."/>
            <person name="Hitch T.C.A."/>
            <person name="Clavel T."/>
        </authorList>
    </citation>
    <scope>NUCLEOTIDE SEQUENCE [LARGE SCALE GENOMIC DNA]</scope>
    <source>
        <strain evidence="10 11">CLA-SR-H026</strain>
    </source>
</reference>
<keyword evidence="4 7" id="KW-0479">Metal-binding</keyword>
<evidence type="ECO:0000256" key="8">
    <source>
        <dbReference type="RuleBase" id="RU004395"/>
    </source>
</evidence>
<accession>A0ABV1J5W4</accession>
<feature type="binding site" evidence="7">
    <location>
        <begin position="132"/>
        <end position="135"/>
    </location>
    <ligand>
        <name>4-CDP-2-C-methyl-D-erythritol 2-phosphate</name>
        <dbReference type="ChEBI" id="CHEBI:57919"/>
    </ligand>
</feature>
<gene>
    <name evidence="7 10" type="primary">ispF</name>
    <name evidence="10" type="ORF">AAA081_04620</name>
</gene>
<comment type="caution">
    <text evidence="10">The sequence shown here is derived from an EMBL/GenBank/DDBJ whole genome shotgun (WGS) entry which is preliminary data.</text>
</comment>
<feature type="binding site" evidence="7">
    <location>
        <begin position="56"/>
        <end position="58"/>
    </location>
    <ligand>
        <name>4-CDP-2-C-methyl-D-erythritol 2-phosphate</name>
        <dbReference type="ChEBI" id="CHEBI:57919"/>
    </ligand>
</feature>
<keyword evidence="5 7" id="KW-0414">Isoprene biosynthesis</keyword>
<keyword evidence="11" id="KW-1185">Reference proteome</keyword>
<dbReference type="NCBIfam" id="TIGR00151">
    <property type="entry name" value="ispF"/>
    <property type="match status" value="1"/>
</dbReference>
<dbReference type="CDD" id="cd00554">
    <property type="entry name" value="MECDP_synthase"/>
    <property type="match status" value="1"/>
</dbReference>